<sequence length="124" mass="13722">MALQGPEEVGEQVEEPEDLDDQDASSISPAEEITLPPGPGGDEEPEEAFLLPWDRFSSWLHCICVVGFDLELGQAVEVIYPHHSKLSEKEKTSICYLSFPDSNSGELLFQQLLLSSLCTRTVKT</sequence>
<protein>
    <recommendedName>
        <fullName evidence="4">DEN6A</fullName>
    </recommendedName>
</protein>
<dbReference type="Proteomes" id="UP001482620">
    <property type="component" value="Unassembled WGS sequence"/>
</dbReference>
<accession>A0ABV0SVX1</accession>
<dbReference type="PANTHER" id="PTHR13677">
    <property type="entry name" value="LD41638P"/>
    <property type="match status" value="1"/>
</dbReference>
<keyword evidence="3" id="KW-1185">Reference proteome</keyword>
<dbReference type="EMBL" id="JAHRIQ010012390">
    <property type="protein sequence ID" value="MEQ2224762.1"/>
    <property type="molecule type" value="Genomic_DNA"/>
</dbReference>
<feature type="region of interest" description="Disordered" evidence="1">
    <location>
        <begin position="1"/>
        <end position="47"/>
    </location>
</feature>
<evidence type="ECO:0000313" key="3">
    <source>
        <dbReference type="Proteomes" id="UP001482620"/>
    </source>
</evidence>
<comment type="caution">
    <text evidence="2">The sequence shown here is derived from an EMBL/GenBank/DDBJ whole genome shotgun (WGS) entry which is preliminary data.</text>
</comment>
<dbReference type="PANTHER" id="PTHR13677:SF1">
    <property type="entry name" value="PROTEIN DENND6A"/>
    <property type="match status" value="1"/>
</dbReference>
<evidence type="ECO:0008006" key="4">
    <source>
        <dbReference type="Google" id="ProtNLM"/>
    </source>
</evidence>
<name>A0ABV0SVX1_9TELE</name>
<evidence type="ECO:0000313" key="2">
    <source>
        <dbReference type="EMBL" id="MEQ2224762.1"/>
    </source>
</evidence>
<feature type="compositionally biased region" description="Acidic residues" evidence="1">
    <location>
        <begin position="8"/>
        <end position="23"/>
    </location>
</feature>
<dbReference type="InterPro" id="IPR024224">
    <property type="entry name" value="DENND6"/>
</dbReference>
<organism evidence="2 3">
    <name type="scientific">Ilyodon furcidens</name>
    <name type="common">goldbreast splitfin</name>
    <dbReference type="NCBI Taxonomy" id="33524"/>
    <lineage>
        <taxon>Eukaryota</taxon>
        <taxon>Metazoa</taxon>
        <taxon>Chordata</taxon>
        <taxon>Craniata</taxon>
        <taxon>Vertebrata</taxon>
        <taxon>Euteleostomi</taxon>
        <taxon>Actinopterygii</taxon>
        <taxon>Neopterygii</taxon>
        <taxon>Teleostei</taxon>
        <taxon>Neoteleostei</taxon>
        <taxon>Acanthomorphata</taxon>
        <taxon>Ovalentaria</taxon>
        <taxon>Atherinomorphae</taxon>
        <taxon>Cyprinodontiformes</taxon>
        <taxon>Goodeidae</taxon>
        <taxon>Ilyodon</taxon>
    </lineage>
</organism>
<evidence type="ECO:0000256" key="1">
    <source>
        <dbReference type="SAM" id="MobiDB-lite"/>
    </source>
</evidence>
<gene>
    <name evidence="2" type="ORF">ILYODFUR_010882</name>
</gene>
<reference evidence="2 3" key="1">
    <citation type="submission" date="2021-06" db="EMBL/GenBank/DDBJ databases">
        <authorList>
            <person name="Palmer J.M."/>
        </authorList>
    </citation>
    <scope>NUCLEOTIDE SEQUENCE [LARGE SCALE GENOMIC DNA]</scope>
    <source>
        <strain evidence="3">if_2019</strain>
        <tissue evidence="2">Muscle</tissue>
    </source>
</reference>
<proteinExistence type="predicted"/>